<evidence type="ECO:0000313" key="2">
    <source>
        <dbReference type="Proteomes" id="UP001634394"/>
    </source>
</evidence>
<accession>A0ABD3VSR5</accession>
<gene>
    <name evidence="1" type="ORF">ACJMK2_005440</name>
</gene>
<keyword evidence="2" id="KW-1185">Reference proteome</keyword>
<protein>
    <submittedName>
        <fullName evidence="1">Uncharacterized protein</fullName>
    </submittedName>
</protein>
<comment type="caution">
    <text evidence="1">The sequence shown here is derived from an EMBL/GenBank/DDBJ whole genome shotgun (WGS) entry which is preliminary data.</text>
</comment>
<evidence type="ECO:0000313" key="1">
    <source>
        <dbReference type="EMBL" id="KAL3863693.1"/>
    </source>
</evidence>
<dbReference type="AlphaFoldDB" id="A0ABD3VSR5"/>
<organism evidence="1 2">
    <name type="scientific">Sinanodonta woodiana</name>
    <name type="common">Chinese pond mussel</name>
    <name type="synonym">Anodonta woodiana</name>
    <dbReference type="NCBI Taxonomy" id="1069815"/>
    <lineage>
        <taxon>Eukaryota</taxon>
        <taxon>Metazoa</taxon>
        <taxon>Spiralia</taxon>
        <taxon>Lophotrochozoa</taxon>
        <taxon>Mollusca</taxon>
        <taxon>Bivalvia</taxon>
        <taxon>Autobranchia</taxon>
        <taxon>Heteroconchia</taxon>
        <taxon>Palaeoheterodonta</taxon>
        <taxon>Unionida</taxon>
        <taxon>Unionoidea</taxon>
        <taxon>Unionidae</taxon>
        <taxon>Unioninae</taxon>
        <taxon>Sinanodonta</taxon>
    </lineage>
</organism>
<proteinExistence type="predicted"/>
<name>A0ABD3VSR5_SINWO</name>
<sequence length="156" mass="18483">MWCVCKARKSSTIDRWKNPFLNTIIKLKNIYATQRIRDDDLEMELEFEGRIPGFFSGQRQTKLRLGKKSFKKTLIEVYNKTSTAINIYSMIFLAPWRNCTASSVNYNIGILSENAHIHEYVSRSVMTHEFLWRESESLRYARDFVILRDTLDLFLE</sequence>
<dbReference type="Proteomes" id="UP001634394">
    <property type="component" value="Unassembled WGS sequence"/>
</dbReference>
<reference evidence="1 2" key="1">
    <citation type="submission" date="2024-11" db="EMBL/GenBank/DDBJ databases">
        <title>Chromosome-level genome assembly of the freshwater bivalve Anodonta woodiana.</title>
        <authorList>
            <person name="Chen X."/>
        </authorList>
    </citation>
    <scope>NUCLEOTIDE SEQUENCE [LARGE SCALE GENOMIC DNA]</scope>
    <source>
        <strain evidence="1">MN2024</strain>
        <tissue evidence="1">Gills</tissue>
    </source>
</reference>
<dbReference type="EMBL" id="JBJQND010000010">
    <property type="protein sequence ID" value="KAL3863693.1"/>
    <property type="molecule type" value="Genomic_DNA"/>
</dbReference>